<feature type="binding site" evidence="6">
    <location>
        <position position="146"/>
    </location>
    <ligand>
        <name>FMN</name>
        <dbReference type="ChEBI" id="CHEBI:58210"/>
    </ligand>
</feature>
<dbReference type="SUPFAM" id="SSF51679">
    <property type="entry name" value="Bacterial luciferase-like"/>
    <property type="match status" value="1"/>
</dbReference>
<evidence type="ECO:0000256" key="6">
    <source>
        <dbReference type="PIRSR" id="PIRSR000337-1"/>
    </source>
</evidence>
<reference evidence="8" key="1">
    <citation type="submission" date="2022-10" db="EMBL/GenBank/DDBJ databases">
        <title>The WGS of Solirubrobacter phytolaccae KCTC 29190.</title>
        <authorList>
            <person name="Jiang Z."/>
        </authorList>
    </citation>
    <scope>NUCLEOTIDE SEQUENCE</scope>
    <source>
        <strain evidence="8">KCTC 29190</strain>
    </source>
</reference>
<feature type="binding site" evidence="6">
    <location>
        <position position="54"/>
    </location>
    <ligand>
        <name>FMN</name>
        <dbReference type="ChEBI" id="CHEBI:58210"/>
    </ligand>
</feature>
<dbReference type="InterPro" id="IPR051260">
    <property type="entry name" value="Diverse_substr_monoxygenases"/>
</dbReference>
<evidence type="ECO:0000256" key="1">
    <source>
        <dbReference type="ARBA" id="ARBA00022630"/>
    </source>
</evidence>
<evidence type="ECO:0000259" key="7">
    <source>
        <dbReference type="Pfam" id="PF00296"/>
    </source>
</evidence>
<dbReference type="PANTHER" id="PTHR30011:SF16">
    <property type="entry name" value="C2H2 FINGER DOMAIN TRANSCRIPTION FACTOR (EUROFUNG)-RELATED"/>
    <property type="match status" value="1"/>
</dbReference>
<evidence type="ECO:0000256" key="3">
    <source>
        <dbReference type="ARBA" id="ARBA00023002"/>
    </source>
</evidence>
<dbReference type="InterPro" id="IPR011251">
    <property type="entry name" value="Luciferase-like_dom"/>
</dbReference>
<feature type="binding site" evidence="6">
    <location>
        <position position="217"/>
    </location>
    <ligand>
        <name>FMN</name>
        <dbReference type="ChEBI" id="CHEBI:58210"/>
    </ligand>
</feature>
<keyword evidence="1 6" id="KW-0285">Flavoprotein</keyword>
<dbReference type="InterPro" id="IPR016215">
    <property type="entry name" value="NTA_MOA"/>
</dbReference>
<name>A0A9X3NKG0_9ACTN</name>
<protein>
    <submittedName>
        <fullName evidence="8">LLM class flavin-dependent oxidoreductase</fullName>
    </submittedName>
</protein>
<dbReference type="CDD" id="cd01095">
    <property type="entry name" value="Nitrilotriacetate_monoxgenase"/>
    <property type="match status" value="1"/>
</dbReference>
<evidence type="ECO:0000313" key="8">
    <source>
        <dbReference type="EMBL" id="MDA0183042.1"/>
    </source>
</evidence>
<comment type="similarity">
    <text evidence="5">Belongs to the NtaA/SnaA/DszA monooxygenase family.</text>
</comment>
<dbReference type="EMBL" id="JAPDDP010000045">
    <property type="protein sequence ID" value="MDA0183042.1"/>
    <property type="molecule type" value="Genomic_DNA"/>
</dbReference>
<sequence length="435" mass="46988">MRVRLGVNVLGVGCHPAAWRTGEVEPTAQFDVAYFQQVARIGERGTLDAVFLADQPGLFEPPDRRPPMTALEPTVVLAAVASATERIGVVATASTSYNEPFNLARRIASLDHLSGGRAGWNAVTTYAPTASANFGFEAPASHDERYGRADEFLSVTKQLWDSWADDALVGDVDAGVYADTGRIEPIDHVGEHFSVRGPLNVPRSRQGRPVLVQAGGSPQGRALAAKHAEAIFTSQLTLEAGQAFYADIKSRVLREGRDPDGVLILPGLTTVIGGTEAEAHARYERLEELAGGSGSLWHLAAQLGLDAESLDLDAPLPPIDRSRLKSSVGFQDAFLSLAAQGLTVRQIVTRFASGHRLVVGAPEQVADTIEAWVRERAADGFNLMPDVFPTGLEAFVDHVVPELRRRGIFRTEYEGTTLREHLGLPRPVRHEAVFV</sequence>
<keyword evidence="4" id="KW-0503">Monooxygenase</keyword>
<dbReference type="Proteomes" id="UP001147653">
    <property type="component" value="Unassembled WGS sequence"/>
</dbReference>
<comment type="caution">
    <text evidence="8">The sequence shown here is derived from an EMBL/GenBank/DDBJ whole genome shotgun (WGS) entry which is preliminary data.</text>
</comment>
<keyword evidence="9" id="KW-1185">Reference proteome</keyword>
<feature type="binding site" evidence="6">
    <location>
        <position position="142"/>
    </location>
    <ligand>
        <name>FMN</name>
        <dbReference type="ChEBI" id="CHEBI:58210"/>
    </ligand>
</feature>
<keyword evidence="3" id="KW-0560">Oxidoreductase</keyword>
<evidence type="ECO:0000256" key="2">
    <source>
        <dbReference type="ARBA" id="ARBA00022643"/>
    </source>
</evidence>
<dbReference type="Gene3D" id="3.20.20.30">
    <property type="entry name" value="Luciferase-like domain"/>
    <property type="match status" value="1"/>
</dbReference>
<dbReference type="AlphaFoldDB" id="A0A9X3NKG0"/>
<dbReference type="PANTHER" id="PTHR30011">
    <property type="entry name" value="ALKANESULFONATE MONOOXYGENASE-RELATED"/>
    <property type="match status" value="1"/>
</dbReference>
<dbReference type="GO" id="GO:0016705">
    <property type="term" value="F:oxidoreductase activity, acting on paired donors, with incorporation or reduction of molecular oxygen"/>
    <property type="evidence" value="ECO:0007669"/>
    <property type="project" value="InterPro"/>
</dbReference>
<dbReference type="RefSeq" id="WP_270027426.1">
    <property type="nucleotide sequence ID" value="NZ_JAPDDP010000045.1"/>
</dbReference>
<evidence type="ECO:0000256" key="4">
    <source>
        <dbReference type="ARBA" id="ARBA00023033"/>
    </source>
</evidence>
<feature type="binding site" evidence="6">
    <location>
        <position position="92"/>
    </location>
    <ligand>
        <name>FMN</name>
        <dbReference type="ChEBI" id="CHEBI:58210"/>
    </ligand>
</feature>
<proteinExistence type="inferred from homology"/>
<dbReference type="Pfam" id="PF00296">
    <property type="entry name" value="Bac_luciferase"/>
    <property type="match status" value="1"/>
</dbReference>
<dbReference type="PIRSF" id="PIRSF000337">
    <property type="entry name" value="NTA_MOA"/>
    <property type="match status" value="1"/>
</dbReference>
<feature type="domain" description="Luciferase-like" evidence="7">
    <location>
        <begin position="26"/>
        <end position="374"/>
    </location>
</feature>
<evidence type="ECO:0000313" key="9">
    <source>
        <dbReference type="Proteomes" id="UP001147653"/>
    </source>
</evidence>
<evidence type="ECO:0000256" key="5">
    <source>
        <dbReference type="ARBA" id="ARBA00033748"/>
    </source>
</evidence>
<organism evidence="8 9">
    <name type="scientific">Solirubrobacter phytolaccae</name>
    <dbReference type="NCBI Taxonomy" id="1404360"/>
    <lineage>
        <taxon>Bacteria</taxon>
        <taxon>Bacillati</taxon>
        <taxon>Actinomycetota</taxon>
        <taxon>Thermoleophilia</taxon>
        <taxon>Solirubrobacterales</taxon>
        <taxon>Solirubrobacteraceae</taxon>
        <taxon>Solirubrobacter</taxon>
    </lineage>
</organism>
<keyword evidence="2 6" id="KW-0288">FMN</keyword>
<dbReference type="InterPro" id="IPR036661">
    <property type="entry name" value="Luciferase-like_sf"/>
</dbReference>
<dbReference type="GO" id="GO:0004497">
    <property type="term" value="F:monooxygenase activity"/>
    <property type="evidence" value="ECO:0007669"/>
    <property type="project" value="UniProtKB-KW"/>
</dbReference>
<dbReference type="NCBIfam" id="TIGR03860">
    <property type="entry name" value="FMN_nitrolo"/>
    <property type="match status" value="1"/>
</dbReference>
<gene>
    <name evidence="8" type="ORF">OJ997_22225</name>
</gene>
<accession>A0A9X3NKG0</accession>